<dbReference type="AlphaFoldDB" id="A0A5C1QCC8"/>
<evidence type="ECO:0000256" key="5">
    <source>
        <dbReference type="ARBA" id="ARBA00022777"/>
    </source>
</evidence>
<evidence type="ECO:0000256" key="3">
    <source>
        <dbReference type="ARBA" id="ARBA00022679"/>
    </source>
</evidence>
<dbReference type="InterPro" id="IPR043129">
    <property type="entry name" value="ATPase_NBD"/>
</dbReference>
<dbReference type="PANTHER" id="PTHR18964">
    <property type="entry name" value="ROK (REPRESSOR, ORF, KINASE) FAMILY"/>
    <property type="match status" value="1"/>
</dbReference>
<reference evidence="8 9" key="1">
    <citation type="submission" date="2019-02" db="EMBL/GenBank/DDBJ databases">
        <authorList>
            <person name="Fomenkov A."/>
            <person name="Dubinina G."/>
            <person name="Grabovich M."/>
            <person name="Vincze T."/>
            <person name="Roberts R.J."/>
        </authorList>
    </citation>
    <scope>NUCLEOTIDE SEQUENCE [LARGE SCALE GENOMIC DNA]</scope>
    <source>
        <strain evidence="8 9">P</strain>
    </source>
</reference>
<keyword evidence="5 8" id="KW-0418">Kinase</keyword>
<dbReference type="OrthoDB" id="358648at2"/>
<dbReference type="Pfam" id="PF00480">
    <property type="entry name" value="ROK"/>
    <property type="match status" value="1"/>
</dbReference>
<dbReference type="InterPro" id="IPR000600">
    <property type="entry name" value="ROK"/>
</dbReference>
<evidence type="ECO:0000256" key="6">
    <source>
        <dbReference type="ARBA" id="ARBA00022840"/>
    </source>
</evidence>
<dbReference type="EMBL" id="CP035807">
    <property type="protein sequence ID" value="QEN05117.1"/>
    <property type="molecule type" value="Genomic_DNA"/>
</dbReference>
<evidence type="ECO:0000256" key="7">
    <source>
        <dbReference type="ARBA" id="ARBA00032386"/>
    </source>
</evidence>
<comment type="similarity">
    <text evidence="1">Belongs to the ROK (NagC/XylR) family.</text>
</comment>
<evidence type="ECO:0000313" key="9">
    <source>
        <dbReference type="Proteomes" id="UP000323824"/>
    </source>
</evidence>
<reference evidence="8 9" key="2">
    <citation type="submission" date="2019-09" db="EMBL/GenBank/DDBJ databases">
        <title>Complete Genome Sequence and Methylome Analysis of free living Spirochaetas.</title>
        <authorList>
            <person name="Leshcheva N."/>
            <person name="Mikheeva N."/>
        </authorList>
    </citation>
    <scope>NUCLEOTIDE SEQUENCE [LARGE SCALE GENOMIC DNA]</scope>
    <source>
        <strain evidence="8 9">P</strain>
    </source>
</reference>
<evidence type="ECO:0000256" key="2">
    <source>
        <dbReference type="ARBA" id="ARBA00014701"/>
    </source>
</evidence>
<dbReference type="PANTHER" id="PTHR18964:SF149">
    <property type="entry name" value="BIFUNCTIONAL UDP-N-ACETYLGLUCOSAMINE 2-EPIMERASE_N-ACETYLMANNOSAMINE KINASE"/>
    <property type="match status" value="1"/>
</dbReference>
<dbReference type="Proteomes" id="UP000323824">
    <property type="component" value="Chromosome"/>
</dbReference>
<dbReference type="GO" id="GO:0005737">
    <property type="term" value="C:cytoplasm"/>
    <property type="evidence" value="ECO:0007669"/>
    <property type="project" value="InterPro"/>
</dbReference>
<dbReference type="Gene3D" id="3.30.420.40">
    <property type="match status" value="2"/>
</dbReference>
<keyword evidence="3 8" id="KW-0808">Transferase</keyword>
<gene>
    <name evidence="8" type="ORF">EW093_10475</name>
</gene>
<evidence type="ECO:0000256" key="1">
    <source>
        <dbReference type="ARBA" id="ARBA00006479"/>
    </source>
</evidence>
<dbReference type="GO" id="GO:0006096">
    <property type="term" value="P:glycolytic process"/>
    <property type="evidence" value="ECO:0007669"/>
    <property type="project" value="InterPro"/>
</dbReference>
<evidence type="ECO:0000313" key="8">
    <source>
        <dbReference type="EMBL" id="QEN05117.1"/>
    </source>
</evidence>
<dbReference type="SUPFAM" id="SSF53067">
    <property type="entry name" value="Actin-like ATPase domain"/>
    <property type="match status" value="1"/>
</dbReference>
<dbReference type="GO" id="GO:0005524">
    <property type="term" value="F:ATP binding"/>
    <property type="evidence" value="ECO:0007669"/>
    <property type="project" value="UniProtKB-KW"/>
</dbReference>
<name>A0A5C1QCC8_9SPIO</name>
<keyword evidence="6" id="KW-0067">ATP-binding</keyword>
<dbReference type="GO" id="GO:0004340">
    <property type="term" value="F:glucokinase activity"/>
    <property type="evidence" value="ECO:0007669"/>
    <property type="project" value="InterPro"/>
</dbReference>
<dbReference type="RefSeq" id="WP_149568358.1">
    <property type="nucleotide sequence ID" value="NZ_CP035807.1"/>
</dbReference>
<keyword evidence="9" id="KW-1185">Reference proteome</keyword>
<dbReference type="InterPro" id="IPR004654">
    <property type="entry name" value="ROK_glcA"/>
</dbReference>
<proteinExistence type="inferred from homology"/>
<evidence type="ECO:0000256" key="4">
    <source>
        <dbReference type="ARBA" id="ARBA00022741"/>
    </source>
</evidence>
<dbReference type="NCBIfam" id="TIGR00744">
    <property type="entry name" value="ROK_glcA_fam"/>
    <property type="match status" value="1"/>
</dbReference>
<dbReference type="KEGG" id="sper:EW093_10475"/>
<sequence length="309" mass="32876">MIIGIDVGGTNIKSGLMDLDNKLVFDDSRPTGTTQDEIVNNLAEIINELNDKAKSDFGADVLGVGIGVPGVVSKELDHVFKCTNLGWFDVPLREILKEKTSFSVYIDNDANLAALAEHYVGSLQNVDSGILLTLGTGVGGGVIVNNKPFRGGNGLGLEVGHMVIGENFFNCSCGKNGCFETFASATAIVRHFEKMLADNNITVDHEISSKEIFDRAAKGEELPLKAVDRYTTYLAIGINNVINVLDPQVISLGGGVSAAGDFLMDMLTKKVTENLFVKGFPSAKINYASAGNKAGVIGAALLVKEEMTK</sequence>
<protein>
    <recommendedName>
        <fullName evidence="2">Glucokinase</fullName>
    </recommendedName>
    <alternativeName>
        <fullName evidence="7">Glucose kinase</fullName>
    </alternativeName>
</protein>
<keyword evidence="4" id="KW-0547">Nucleotide-binding</keyword>
<organism evidence="8 9">
    <name type="scientific">Thiospirochaeta perfilievii</name>
    <dbReference type="NCBI Taxonomy" id="252967"/>
    <lineage>
        <taxon>Bacteria</taxon>
        <taxon>Pseudomonadati</taxon>
        <taxon>Spirochaetota</taxon>
        <taxon>Spirochaetia</taxon>
        <taxon>Spirochaetales</taxon>
        <taxon>Spirochaetaceae</taxon>
        <taxon>Thiospirochaeta</taxon>
    </lineage>
</organism>
<accession>A0A5C1QCC8</accession>